<protein>
    <recommendedName>
        <fullName evidence="3">ESX-1 secretion-associated protein</fullName>
    </recommendedName>
</protein>
<gene>
    <name evidence="1" type="ORF">B8W66_00200</name>
</gene>
<keyword evidence="2" id="KW-1185">Reference proteome</keyword>
<dbReference type="InterPro" id="IPR036689">
    <property type="entry name" value="ESAT-6-like_sf"/>
</dbReference>
<dbReference type="OrthoDB" id="4734983at2"/>
<organism evidence="1 2">
    <name type="scientific">Mycobacterium decipiens</name>
    <dbReference type="NCBI Taxonomy" id="1430326"/>
    <lineage>
        <taxon>Bacteria</taxon>
        <taxon>Bacillati</taxon>
        <taxon>Actinomycetota</taxon>
        <taxon>Actinomycetes</taxon>
        <taxon>Mycobacteriales</taxon>
        <taxon>Mycobacteriaceae</taxon>
        <taxon>Mycobacterium</taxon>
    </lineage>
</organism>
<comment type="caution">
    <text evidence="1">The sequence shown here is derived from an EMBL/GenBank/DDBJ whole genome shotgun (WGS) entry which is preliminary data.</text>
</comment>
<dbReference type="RefSeq" id="WP_085323031.1">
    <property type="nucleotide sequence ID" value="NZ_NCXP01000001.1"/>
</dbReference>
<evidence type="ECO:0008006" key="3">
    <source>
        <dbReference type="Google" id="ProtNLM"/>
    </source>
</evidence>
<dbReference type="GO" id="GO:0009306">
    <property type="term" value="P:protein secretion"/>
    <property type="evidence" value="ECO:0007669"/>
    <property type="project" value="InterPro"/>
</dbReference>
<dbReference type="Gene3D" id="1.10.287.1060">
    <property type="entry name" value="ESAT-6-like"/>
    <property type="match status" value="1"/>
</dbReference>
<dbReference type="SUPFAM" id="SSF140453">
    <property type="entry name" value="EsxAB dimer-like"/>
    <property type="match status" value="1"/>
</dbReference>
<accession>A0A1X2LZT3</accession>
<reference evidence="1 2" key="1">
    <citation type="submission" date="2017-04" db="EMBL/GenBank/DDBJ databases">
        <title>The new phylogeny of genus Mycobacterium.</title>
        <authorList>
            <person name="Tortoli E."/>
            <person name="Trovato A."/>
            <person name="Cirillo D.M."/>
        </authorList>
    </citation>
    <scope>NUCLEOTIDE SEQUENCE [LARGE SCALE GENOMIC DNA]</scope>
    <source>
        <strain evidence="1 2">TBL 1200985</strain>
    </source>
</reference>
<name>A0A1X2LZT3_9MYCO</name>
<sequence length="105" mass="11039">MSNLFSVKPEFLQTLANAQDNTTTEIKSAIQTVSGISEEVCTTHGSACSSFNTTLAKYVSLRSAAGAGLEKLATQVGRSLRTAAKVYTEADDGLAGILDKFKFSG</sequence>
<dbReference type="Proteomes" id="UP000193247">
    <property type="component" value="Unassembled WGS sequence"/>
</dbReference>
<proteinExistence type="predicted"/>
<evidence type="ECO:0000313" key="1">
    <source>
        <dbReference type="EMBL" id="OSC42884.1"/>
    </source>
</evidence>
<evidence type="ECO:0000313" key="2">
    <source>
        <dbReference type="Proteomes" id="UP000193247"/>
    </source>
</evidence>
<dbReference type="AlphaFoldDB" id="A0A1X2LZT3"/>
<dbReference type="Pfam" id="PF10824">
    <property type="entry name" value="T7SS_ESX_EspC"/>
    <property type="match status" value="1"/>
</dbReference>
<dbReference type="EMBL" id="NCXP01000001">
    <property type="protein sequence ID" value="OSC42884.1"/>
    <property type="molecule type" value="Genomic_DNA"/>
</dbReference>
<dbReference type="InterPro" id="IPR022536">
    <property type="entry name" value="EspC"/>
</dbReference>